<accession>A0ABD2NL21</accession>
<keyword evidence="2" id="KW-1185">Reference proteome</keyword>
<organism evidence="1 2">
    <name type="scientific">Cryptolaemus montrouzieri</name>
    <dbReference type="NCBI Taxonomy" id="559131"/>
    <lineage>
        <taxon>Eukaryota</taxon>
        <taxon>Metazoa</taxon>
        <taxon>Ecdysozoa</taxon>
        <taxon>Arthropoda</taxon>
        <taxon>Hexapoda</taxon>
        <taxon>Insecta</taxon>
        <taxon>Pterygota</taxon>
        <taxon>Neoptera</taxon>
        <taxon>Endopterygota</taxon>
        <taxon>Coleoptera</taxon>
        <taxon>Polyphaga</taxon>
        <taxon>Cucujiformia</taxon>
        <taxon>Coccinelloidea</taxon>
        <taxon>Coccinellidae</taxon>
        <taxon>Scymninae</taxon>
        <taxon>Scymnini</taxon>
        <taxon>Cryptolaemus</taxon>
    </lineage>
</organism>
<dbReference type="AlphaFoldDB" id="A0ABD2NL21"/>
<protein>
    <submittedName>
        <fullName evidence="1">Uncharacterized protein</fullName>
    </submittedName>
</protein>
<gene>
    <name evidence="1" type="ORF">HHI36_016737</name>
</gene>
<comment type="caution">
    <text evidence="1">The sequence shown here is derived from an EMBL/GenBank/DDBJ whole genome shotgun (WGS) entry which is preliminary data.</text>
</comment>
<dbReference type="Proteomes" id="UP001516400">
    <property type="component" value="Unassembled WGS sequence"/>
</dbReference>
<name>A0ABD2NL21_9CUCU</name>
<dbReference type="EMBL" id="JABFTP020000124">
    <property type="protein sequence ID" value="KAL3279224.1"/>
    <property type="molecule type" value="Genomic_DNA"/>
</dbReference>
<sequence>MACIKCKSKNDPDVKDRDSQTHYPCDYCKRVFCQKYQHLSSTEVRCLTVANRILKLKCDMCLSIFEDKYMNVLMESNKKLTEELNALKEKRNITPSVIHQQVVEGRKTIFERKLIEIEGTSGGVRASLQELKQIVTEGKIEPESAPQKSSYSKVVGNFKNVIVVKPNTTQNSADTREDIKKSIKPVELKIGISNIKTINNGGLEIVCKKNRDREIVINLIN</sequence>
<evidence type="ECO:0000313" key="1">
    <source>
        <dbReference type="EMBL" id="KAL3279224.1"/>
    </source>
</evidence>
<evidence type="ECO:0000313" key="2">
    <source>
        <dbReference type="Proteomes" id="UP001516400"/>
    </source>
</evidence>
<proteinExistence type="predicted"/>
<reference evidence="1 2" key="1">
    <citation type="journal article" date="2021" name="BMC Biol.">
        <title>Horizontally acquired antibacterial genes associated with adaptive radiation of ladybird beetles.</title>
        <authorList>
            <person name="Li H.S."/>
            <person name="Tang X.F."/>
            <person name="Huang Y.H."/>
            <person name="Xu Z.Y."/>
            <person name="Chen M.L."/>
            <person name="Du X.Y."/>
            <person name="Qiu B.Y."/>
            <person name="Chen P.T."/>
            <person name="Zhang W."/>
            <person name="Slipinski A."/>
            <person name="Escalona H.E."/>
            <person name="Waterhouse R.M."/>
            <person name="Zwick A."/>
            <person name="Pang H."/>
        </authorList>
    </citation>
    <scope>NUCLEOTIDE SEQUENCE [LARGE SCALE GENOMIC DNA]</scope>
    <source>
        <strain evidence="1">SYSU2018</strain>
    </source>
</reference>